<name>A0A367EKH5_9ACTN</name>
<evidence type="ECO:0000256" key="1">
    <source>
        <dbReference type="SAM" id="Phobius"/>
    </source>
</evidence>
<sequence>MLLATIGVFTLPGCCQVGNDPFAGWEWRGPATAIVGLAALIQSADWRAAVGFLPVIVMAFLAAGQDIHGRWSRVGSGLLSLVLTLVFAPLSAGLWLGTRDVRRAFDGS</sequence>
<reference evidence="2 3" key="1">
    <citation type="submission" date="2018-06" db="EMBL/GenBank/DDBJ databases">
        <title>Streptomyces reniochalinae sp. nov. and Streptomyces diacarnus sp. nov. from marine sponges.</title>
        <authorList>
            <person name="Li L."/>
        </authorList>
    </citation>
    <scope>NUCLEOTIDE SEQUENCE [LARGE SCALE GENOMIC DNA]</scope>
    <source>
        <strain evidence="2 3">LHW50302</strain>
    </source>
</reference>
<dbReference type="EMBL" id="QOIM01000033">
    <property type="protein sequence ID" value="RCG18541.1"/>
    <property type="molecule type" value="Genomic_DNA"/>
</dbReference>
<dbReference type="AlphaFoldDB" id="A0A367EKH5"/>
<keyword evidence="1" id="KW-1133">Transmembrane helix</keyword>
<proteinExistence type="predicted"/>
<keyword evidence="3" id="KW-1185">Reference proteome</keyword>
<feature type="transmembrane region" description="Helical" evidence="1">
    <location>
        <begin position="46"/>
        <end position="64"/>
    </location>
</feature>
<keyword evidence="1" id="KW-0472">Membrane</keyword>
<evidence type="ECO:0000313" key="2">
    <source>
        <dbReference type="EMBL" id="RCG18541.1"/>
    </source>
</evidence>
<protein>
    <submittedName>
        <fullName evidence="2">Uncharacterized protein</fullName>
    </submittedName>
</protein>
<accession>A0A367EKH5</accession>
<comment type="caution">
    <text evidence="2">The sequence shown here is derived from an EMBL/GenBank/DDBJ whole genome shotgun (WGS) entry which is preliminary data.</text>
</comment>
<dbReference type="Proteomes" id="UP000253507">
    <property type="component" value="Unassembled WGS sequence"/>
</dbReference>
<organism evidence="2 3">
    <name type="scientific">Streptomyces reniochalinae</name>
    <dbReference type="NCBI Taxonomy" id="2250578"/>
    <lineage>
        <taxon>Bacteria</taxon>
        <taxon>Bacillati</taxon>
        <taxon>Actinomycetota</taxon>
        <taxon>Actinomycetes</taxon>
        <taxon>Kitasatosporales</taxon>
        <taxon>Streptomycetaceae</taxon>
        <taxon>Streptomyces</taxon>
    </lineage>
</organism>
<feature type="transmembrane region" description="Helical" evidence="1">
    <location>
        <begin position="76"/>
        <end position="96"/>
    </location>
</feature>
<keyword evidence="1" id="KW-0812">Transmembrane</keyword>
<gene>
    <name evidence="2" type="ORF">DQ392_14570</name>
</gene>
<evidence type="ECO:0000313" key="3">
    <source>
        <dbReference type="Proteomes" id="UP000253507"/>
    </source>
</evidence>